<proteinExistence type="predicted"/>
<dbReference type="EMBL" id="MDYQ01000315">
    <property type="protein sequence ID" value="PRP76564.1"/>
    <property type="molecule type" value="Genomic_DNA"/>
</dbReference>
<evidence type="ECO:0000313" key="2">
    <source>
        <dbReference type="EMBL" id="PRP76564.1"/>
    </source>
</evidence>
<gene>
    <name evidence="2" type="ORF">PROFUN_14742</name>
</gene>
<keyword evidence="3" id="KW-1185">Reference proteome</keyword>
<dbReference type="InterPro" id="IPR027417">
    <property type="entry name" value="P-loop_NTPase"/>
</dbReference>
<evidence type="ECO:0008006" key="4">
    <source>
        <dbReference type="Google" id="ProtNLM"/>
    </source>
</evidence>
<dbReference type="Gene3D" id="3.40.50.300">
    <property type="entry name" value="P-loop containing nucleotide triphosphate hydrolases"/>
    <property type="match status" value="1"/>
</dbReference>
<sequence length="657" mass="74461">MHLPFASLCLLYDLSVYISTQTAYSEYRARKHLQMFCRGLPNRTQEASIQCKHFPNWEVPKLVLLGTIHAQPEELSEPWDDVKMANTEEKREEIVREALSDVNNTKLQAILTNWGRDTAIPAQITPTVAREESLYRIYQVALHNWETRERALHNYSQLGYLCGQSGIGKTTLLEFTQSYCTETVEKKNESKAGFLGSLRGTISVYIDLSNGDAKLAGEQWSDITPSRIYSQVVENRKWCDRENRISSEACTLRKIFTLLGKSVERRPEDWIAMFVLIDECQWVTQKPEELRSLVRALTTATTTNDGSTPVAVEQRIYVIPLAGTVPVSQISTFSTISGFKAKPIAVNMFTAEQAVETATWSLPTDFLDDMPGAKSLISVYGVIPRCLEVMLRSANAVRKETYSAEMWERNIISDLNSLYSPDTVLSSIGDAGVSRQIILLSLTGTPYKDIVSEKVIQDRQPGICCAQLEIPFRLYPIIGKILWQQFETIIADYLRAQVELLRNTFTLKDLFPGAIMHSSCDNITLSSPGYSLSQDKDHVLTKQYPHHYKAPYPPDATGVTLCASGNPCFDIRVDCDAGGEHQMIWVQARHQEDETKRAATVTYKMVEDCYKRITNTQLNPQHKYQPTFYAYITNRAPDPTLGLFQERINSGTYPYYY</sequence>
<dbReference type="InParanoid" id="A0A2P6MXX5"/>
<dbReference type="AlphaFoldDB" id="A0A2P6MXX5"/>
<reference evidence="2 3" key="1">
    <citation type="journal article" date="2018" name="Genome Biol. Evol.">
        <title>Multiple Roots of Fruiting Body Formation in Amoebozoa.</title>
        <authorList>
            <person name="Hillmann F."/>
            <person name="Forbes G."/>
            <person name="Novohradska S."/>
            <person name="Ferling I."/>
            <person name="Riege K."/>
            <person name="Groth M."/>
            <person name="Westermann M."/>
            <person name="Marz M."/>
            <person name="Spaller T."/>
            <person name="Winckler T."/>
            <person name="Schaap P."/>
            <person name="Glockner G."/>
        </authorList>
    </citation>
    <scope>NUCLEOTIDE SEQUENCE [LARGE SCALE GENOMIC DNA]</scope>
    <source>
        <strain evidence="2 3">Jena</strain>
    </source>
</reference>
<feature type="chain" id="PRO_5015203660" description="AAA+ ATPase domain-containing protein" evidence="1">
    <location>
        <begin position="21"/>
        <end position="657"/>
    </location>
</feature>
<organism evidence="2 3">
    <name type="scientific">Planoprotostelium fungivorum</name>
    <dbReference type="NCBI Taxonomy" id="1890364"/>
    <lineage>
        <taxon>Eukaryota</taxon>
        <taxon>Amoebozoa</taxon>
        <taxon>Evosea</taxon>
        <taxon>Variosea</taxon>
        <taxon>Cavosteliida</taxon>
        <taxon>Cavosteliaceae</taxon>
        <taxon>Planoprotostelium</taxon>
    </lineage>
</organism>
<name>A0A2P6MXX5_9EUKA</name>
<accession>A0A2P6MXX5</accession>
<evidence type="ECO:0000256" key="1">
    <source>
        <dbReference type="SAM" id="SignalP"/>
    </source>
</evidence>
<protein>
    <recommendedName>
        <fullName evidence="4">AAA+ ATPase domain-containing protein</fullName>
    </recommendedName>
</protein>
<comment type="caution">
    <text evidence="2">The sequence shown here is derived from an EMBL/GenBank/DDBJ whole genome shotgun (WGS) entry which is preliminary data.</text>
</comment>
<evidence type="ECO:0000313" key="3">
    <source>
        <dbReference type="Proteomes" id="UP000241769"/>
    </source>
</evidence>
<keyword evidence="1" id="KW-0732">Signal</keyword>
<dbReference type="Proteomes" id="UP000241769">
    <property type="component" value="Unassembled WGS sequence"/>
</dbReference>
<feature type="signal peptide" evidence="1">
    <location>
        <begin position="1"/>
        <end position="20"/>
    </location>
</feature>